<evidence type="ECO:0000313" key="1">
    <source>
        <dbReference type="EMBL" id="VEN36286.1"/>
    </source>
</evidence>
<keyword evidence="2" id="KW-1185">Reference proteome</keyword>
<organism evidence="1 2">
    <name type="scientific">Callosobruchus maculatus</name>
    <name type="common">Southern cowpea weevil</name>
    <name type="synonym">Pulse bruchid</name>
    <dbReference type="NCBI Taxonomy" id="64391"/>
    <lineage>
        <taxon>Eukaryota</taxon>
        <taxon>Metazoa</taxon>
        <taxon>Ecdysozoa</taxon>
        <taxon>Arthropoda</taxon>
        <taxon>Hexapoda</taxon>
        <taxon>Insecta</taxon>
        <taxon>Pterygota</taxon>
        <taxon>Neoptera</taxon>
        <taxon>Endopterygota</taxon>
        <taxon>Coleoptera</taxon>
        <taxon>Polyphaga</taxon>
        <taxon>Cucujiformia</taxon>
        <taxon>Chrysomeloidea</taxon>
        <taxon>Chrysomelidae</taxon>
        <taxon>Bruchinae</taxon>
        <taxon>Bruchini</taxon>
        <taxon>Callosobruchus</taxon>
    </lineage>
</organism>
<protein>
    <submittedName>
        <fullName evidence="1">Uncharacterized protein</fullName>
    </submittedName>
</protein>
<dbReference type="OrthoDB" id="19311at2759"/>
<accession>A0A653BMS6</accession>
<sequence>MFTKRNLVDIKKSTSKLQDPKKDVATRVKHLKIILENVDIAEAKGLFEANFSHIYNVLYESFVQTETNLRQRG</sequence>
<evidence type="ECO:0000313" key="2">
    <source>
        <dbReference type="Proteomes" id="UP000410492"/>
    </source>
</evidence>
<reference evidence="1 2" key="1">
    <citation type="submission" date="2019-01" db="EMBL/GenBank/DDBJ databases">
        <authorList>
            <person name="Sayadi A."/>
        </authorList>
    </citation>
    <scope>NUCLEOTIDE SEQUENCE [LARGE SCALE GENOMIC DNA]</scope>
</reference>
<proteinExistence type="predicted"/>
<dbReference type="AlphaFoldDB" id="A0A653BMS6"/>
<gene>
    <name evidence="1" type="ORF">CALMAC_LOCUS1948</name>
</gene>
<name>A0A653BMS6_CALMS</name>
<dbReference type="EMBL" id="CAACVG010002278">
    <property type="protein sequence ID" value="VEN36286.1"/>
    <property type="molecule type" value="Genomic_DNA"/>
</dbReference>
<feature type="non-terminal residue" evidence="1">
    <location>
        <position position="73"/>
    </location>
</feature>
<dbReference type="Proteomes" id="UP000410492">
    <property type="component" value="Unassembled WGS sequence"/>
</dbReference>